<dbReference type="InterPro" id="IPR001789">
    <property type="entry name" value="Sig_transdc_resp-reg_receiver"/>
</dbReference>
<dbReference type="GO" id="GO:0000160">
    <property type="term" value="P:phosphorelay signal transduction system"/>
    <property type="evidence" value="ECO:0007669"/>
    <property type="project" value="InterPro"/>
</dbReference>
<dbReference type="Pfam" id="PF00072">
    <property type="entry name" value="Response_reg"/>
    <property type="match status" value="1"/>
</dbReference>
<evidence type="ECO:0000259" key="3">
    <source>
        <dbReference type="PROSITE" id="PS50110"/>
    </source>
</evidence>
<organism evidence="4 5">
    <name type="scientific">Candidatus Scalindua arabica</name>
    <dbReference type="NCBI Taxonomy" id="1127984"/>
    <lineage>
        <taxon>Bacteria</taxon>
        <taxon>Pseudomonadati</taxon>
        <taxon>Planctomycetota</taxon>
        <taxon>Candidatus Brocadiia</taxon>
        <taxon>Candidatus Brocadiales</taxon>
        <taxon>Candidatus Scalinduaceae</taxon>
        <taxon>Candidatus Scalindua</taxon>
    </lineage>
</organism>
<dbReference type="PANTHER" id="PTHR44591:SF21">
    <property type="entry name" value="TWO-COMPONENT RESPONSE REGULATOR"/>
    <property type="match status" value="1"/>
</dbReference>
<dbReference type="AlphaFoldDB" id="A0A941W642"/>
<dbReference type="PANTHER" id="PTHR44591">
    <property type="entry name" value="STRESS RESPONSE REGULATOR PROTEIN 1"/>
    <property type="match status" value="1"/>
</dbReference>
<evidence type="ECO:0000256" key="2">
    <source>
        <dbReference type="PROSITE-ProRule" id="PRU00169"/>
    </source>
</evidence>
<feature type="domain" description="Response regulatory" evidence="3">
    <location>
        <begin position="1"/>
        <end position="100"/>
    </location>
</feature>
<evidence type="ECO:0000256" key="1">
    <source>
        <dbReference type="ARBA" id="ARBA00022553"/>
    </source>
</evidence>
<dbReference type="EMBL" id="JAANXD010000085">
    <property type="protein sequence ID" value="MBS1259211.1"/>
    <property type="molecule type" value="Genomic_DNA"/>
</dbReference>
<dbReference type="Proteomes" id="UP000722750">
    <property type="component" value="Unassembled WGS sequence"/>
</dbReference>
<evidence type="ECO:0000313" key="5">
    <source>
        <dbReference type="Proteomes" id="UP000722750"/>
    </source>
</evidence>
<dbReference type="SUPFAM" id="SSF52172">
    <property type="entry name" value="CheY-like"/>
    <property type="match status" value="1"/>
</dbReference>
<proteinExistence type="predicted"/>
<name>A0A941W642_9BACT</name>
<evidence type="ECO:0000313" key="4">
    <source>
        <dbReference type="EMBL" id="MBS1259211.1"/>
    </source>
</evidence>
<dbReference type="CDD" id="cd00156">
    <property type="entry name" value="REC"/>
    <property type="match status" value="1"/>
</dbReference>
<protein>
    <submittedName>
        <fullName evidence="4">Response regulator receiver protein</fullName>
    </submittedName>
</protein>
<dbReference type="InterPro" id="IPR050595">
    <property type="entry name" value="Bact_response_regulator"/>
</dbReference>
<keyword evidence="1 2" id="KW-0597">Phosphoprotein</keyword>
<dbReference type="PROSITE" id="PS50110">
    <property type="entry name" value="RESPONSE_REGULATORY"/>
    <property type="match status" value="1"/>
</dbReference>
<comment type="caution">
    <text evidence="4">The sequence shown here is derived from an EMBL/GenBank/DDBJ whole genome shotgun (WGS) entry which is preliminary data.</text>
</comment>
<accession>A0A941W642</accession>
<sequence>MLSEILVNQGHQACVFDSGKGGLEAFRKGSYEILITDLGMPGVSGWEVINIARQIKPGVVIGIITGWDISEEEAKQKGVDFLINKPFRADYVLQVVTNAVKSKTG</sequence>
<gene>
    <name evidence="4" type="ORF">MAG551_02278</name>
</gene>
<dbReference type="Gene3D" id="3.40.50.2300">
    <property type="match status" value="1"/>
</dbReference>
<feature type="modified residue" description="4-aspartylphosphate" evidence="2">
    <location>
        <position position="37"/>
    </location>
</feature>
<dbReference type="InterPro" id="IPR011006">
    <property type="entry name" value="CheY-like_superfamily"/>
</dbReference>
<reference evidence="4" key="1">
    <citation type="journal article" date="2021" name="ISME J.">
        <title>Fine-scale metabolic discontinuity in a stratified prokaryote microbiome of a Red Sea deep halocline.</title>
        <authorList>
            <person name="Michoud G."/>
            <person name="Ngugi D.K."/>
            <person name="Barozzi A."/>
            <person name="Merlino G."/>
            <person name="Calleja M.L."/>
            <person name="Delgado-Huertas A."/>
            <person name="Moran X.A.G."/>
            <person name="Daffonchio D."/>
        </authorList>
    </citation>
    <scope>NUCLEOTIDE SEQUENCE</scope>
    <source>
        <strain evidence="4">SuakinDeep_MAG55_1</strain>
    </source>
</reference>